<gene>
    <name evidence="1" type="ORF">KME15_04645</name>
</gene>
<dbReference type="AlphaFoldDB" id="A0A951Q8Q0"/>
<evidence type="ECO:0000313" key="2">
    <source>
        <dbReference type="Proteomes" id="UP000757435"/>
    </source>
</evidence>
<organism evidence="1 2">
    <name type="scientific">Drouetiella hepatica Uher 2000/2452</name>
    <dbReference type="NCBI Taxonomy" id="904376"/>
    <lineage>
        <taxon>Bacteria</taxon>
        <taxon>Bacillati</taxon>
        <taxon>Cyanobacteriota</taxon>
        <taxon>Cyanophyceae</taxon>
        <taxon>Oculatellales</taxon>
        <taxon>Oculatellaceae</taxon>
        <taxon>Drouetiella</taxon>
    </lineage>
</organism>
<sequence length="87" mass="9341">MEVRASHLEGVVLQIGEAVLATAETVDQLAGEVSALSSQIQQQGYQIFALSNAVQTLAENQDTTLERLRQLTETLQSLVVAIETTDG</sequence>
<comment type="caution">
    <text evidence="1">The sequence shown here is derived from an EMBL/GenBank/DDBJ whole genome shotgun (WGS) entry which is preliminary data.</text>
</comment>
<reference evidence="1" key="1">
    <citation type="submission" date="2021-05" db="EMBL/GenBank/DDBJ databases">
        <authorList>
            <person name="Pietrasiak N."/>
            <person name="Ward R."/>
            <person name="Stajich J.E."/>
            <person name="Kurbessoian T."/>
        </authorList>
    </citation>
    <scope>NUCLEOTIDE SEQUENCE</scope>
    <source>
        <strain evidence="1">UHER 2000/2452</strain>
    </source>
</reference>
<dbReference type="Proteomes" id="UP000757435">
    <property type="component" value="Unassembled WGS sequence"/>
</dbReference>
<evidence type="ECO:0000313" key="1">
    <source>
        <dbReference type="EMBL" id="MBW4657940.1"/>
    </source>
</evidence>
<name>A0A951Q8Q0_9CYAN</name>
<dbReference type="EMBL" id="JAHHHD010000003">
    <property type="protein sequence ID" value="MBW4657940.1"/>
    <property type="molecule type" value="Genomic_DNA"/>
</dbReference>
<reference evidence="1" key="2">
    <citation type="journal article" date="2022" name="Microbiol. Resour. Announc.">
        <title>Metagenome Sequencing to Explore Phylogenomics of Terrestrial Cyanobacteria.</title>
        <authorList>
            <person name="Ward R.D."/>
            <person name="Stajich J.E."/>
            <person name="Johansen J.R."/>
            <person name="Huntemann M."/>
            <person name="Clum A."/>
            <person name="Foster B."/>
            <person name="Foster B."/>
            <person name="Roux S."/>
            <person name="Palaniappan K."/>
            <person name="Varghese N."/>
            <person name="Mukherjee S."/>
            <person name="Reddy T.B.K."/>
            <person name="Daum C."/>
            <person name="Copeland A."/>
            <person name="Chen I.A."/>
            <person name="Ivanova N.N."/>
            <person name="Kyrpides N.C."/>
            <person name="Shapiro N."/>
            <person name="Eloe-Fadrosh E.A."/>
            <person name="Pietrasiak N."/>
        </authorList>
    </citation>
    <scope>NUCLEOTIDE SEQUENCE</scope>
    <source>
        <strain evidence="1">UHER 2000/2452</strain>
    </source>
</reference>
<proteinExistence type="predicted"/>
<accession>A0A951Q8Q0</accession>
<protein>
    <submittedName>
        <fullName evidence="1">Uncharacterized protein</fullName>
    </submittedName>
</protein>